<dbReference type="GO" id="GO:0051537">
    <property type="term" value="F:2 iron, 2 sulfur cluster binding"/>
    <property type="evidence" value="ECO:0007669"/>
    <property type="project" value="UniProtKB-ARBA"/>
</dbReference>
<dbReference type="RefSeq" id="WP_045682598.1">
    <property type="nucleotide sequence ID" value="NZ_CP010803.1"/>
</dbReference>
<dbReference type="Pfam" id="PF01521">
    <property type="entry name" value="Fe-S_biosyn"/>
    <property type="match status" value="1"/>
</dbReference>
<reference evidence="2 3" key="1">
    <citation type="journal article" date="2015" name="Genome Announc.">
        <title>Complete genome sequence of Martelella endophytica YC6887, which has antifungal activity associated with a halophyte.</title>
        <authorList>
            <person name="Khan A."/>
            <person name="Khan H."/>
            <person name="Chung E.J."/>
            <person name="Hossain M.T."/>
            <person name="Chung Y.R."/>
        </authorList>
    </citation>
    <scope>NUCLEOTIDE SEQUENCE [LARGE SCALE GENOMIC DNA]</scope>
    <source>
        <strain evidence="2">YC6887</strain>
    </source>
</reference>
<organism evidence="2 3">
    <name type="scientific">Martelella endophytica</name>
    <dbReference type="NCBI Taxonomy" id="1486262"/>
    <lineage>
        <taxon>Bacteria</taxon>
        <taxon>Pseudomonadati</taxon>
        <taxon>Pseudomonadota</taxon>
        <taxon>Alphaproteobacteria</taxon>
        <taxon>Hyphomicrobiales</taxon>
        <taxon>Aurantimonadaceae</taxon>
        <taxon>Martelella</taxon>
    </lineage>
</organism>
<dbReference type="PATRIC" id="fig|1486262.3.peg.3212"/>
<dbReference type="InterPro" id="IPR017870">
    <property type="entry name" value="FeS_cluster_insertion_CS"/>
</dbReference>
<dbReference type="InterPro" id="IPR016092">
    <property type="entry name" value="ATAP"/>
</dbReference>
<name>A0A0D5LTR0_MAREN</name>
<dbReference type="KEGG" id="mey:TM49_15550"/>
<dbReference type="PANTHER" id="PTHR43011:SF1">
    <property type="entry name" value="IRON-SULFUR CLUSTER ASSEMBLY 2 HOMOLOG, MITOCHONDRIAL"/>
    <property type="match status" value="1"/>
</dbReference>
<dbReference type="AlphaFoldDB" id="A0A0D5LTR0"/>
<protein>
    <recommendedName>
        <fullName evidence="1">Core domain-containing protein</fullName>
    </recommendedName>
</protein>
<dbReference type="GO" id="GO:0016226">
    <property type="term" value="P:iron-sulfur cluster assembly"/>
    <property type="evidence" value="ECO:0007669"/>
    <property type="project" value="InterPro"/>
</dbReference>
<evidence type="ECO:0000313" key="2">
    <source>
        <dbReference type="EMBL" id="AJY46763.1"/>
    </source>
</evidence>
<keyword evidence="3" id="KW-1185">Reference proteome</keyword>
<dbReference type="OrthoDB" id="9801228at2"/>
<dbReference type="PANTHER" id="PTHR43011">
    <property type="entry name" value="IRON-SULFUR CLUSTER ASSEMBLY 2 HOMOLOG, MITOCHONDRIAL"/>
    <property type="match status" value="1"/>
</dbReference>
<dbReference type="Gene3D" id="2.60.300.12">
    <property type="entry name" value="HesB-like domain"/>
    <property type="match status" value="1"/>
</dbReference>
<dbReference type="SUPFAM" id="SSF89360">
    <property type="entry name" value="HesB-like domain"/>
    <property type="match status" value="1"/>
</dbReference>
<dbReference type="InterPro" id="IPR035903">
    <property type="entry name" value="HesB-like_dom_sf"/>
</dbReference>
<dbReference type="Proteomes" id="UP000032611">
    <property type="component" value="Chromosome"/>
</dbReference>
<proteinExistence type="predicted"/>
<accession>A0A0D5LTR0</accession>
<dbReference type="HOGENOM" id="CLU_069054_5_2_5"/>
<dbReference type="NCBIfam" id="TIGR00049">
    <property type="entry name" value="iron-sulfur cluster assembly accessory protein"/>
    <property type="match status" value="1"/>
</dbReference>
<dbReference type="STRING" id="1486262.TM49_15550"/>
<dbReference type="EMBL" id="CP010803">
    <property type="protein sequence ID" value="AJY46763.1"/>
    <property type="molecule type" value="Genomic_DNA"/>
</dbReference>
<evidence type="ECO:0000313" key="3">
    <source>
        <dbReference type="Proteomes" id="UP000032611"/>
    </source>
</evidence>
<dbReference type="GO" id="GO:0051539">
    <property type="term" value="F:4 iron, 4 sulfur cluster binding"/>
    <property type="evidence" value="ECO:0007669"/>
    <property type="project" value="TreeGrafter"/>
</dbReference>
<gene>
    <name evidence="2" type="ORF">TM49_15550</name>
</gene>
<dbReference type="PROSITE" id="PS01152">
    <property type="entry name" value="HESB"/>
    <property type="match status" value="1"/>
</dbReference>
<sequence length="107" mass="11237">MLMLTDKARDTLIRLMTGSDEPLTGLKLAVDSGGCSGLQYAMALIGKPFEDDIVVDCDGTRIYVDPQSAGILNGTTIDYVESIGASGFIFDNPNAAHKCACGKSFAA</sequence>
<evidence type="ECO:0000259" key="1">
    <source>
        <dbReference type="Pfam" id="PF01521"/>
    </source>
</evidence>
<dbReference type="GO" id="GO:0005506">
    <property type="term" value="F:iron ion binding"/>
    <property type="evidence" value="ECO:0007669"/>
    <property type="project" value="TreeGrafter"/>
</dbReference>
<feature type="domain" description="Core" evidence="1">
    <location>
        <begin position="2"/>
        <end position="103"/>
    </location>
</feature>
<dbReference type="InterPro" id="IPR000361">
    <property type="entry name" value="ATAP_core_dom"/>
</dbReference>